<sequence length="170" mass="19293">MCLVDRAFGITRHRLPTNCCILVVHVFALIYSARNVHSISCYECNSHYDPRCDDHFDNLTYPLTDCKYKVKPHLGLSGAPMCRKAISYVQGEKRVVRECAFFGLIGYNDGRWCLERMGTKYIKYSVCLCNNKDGCNGASLRKNLGQSVWLILVLRVLVVLAAFPVAHRNV</sequence>
<feature type="transmembrane region" description="Helical" evidence="3">
    <location>
        <begin position="148"/>
        <end position="166"/>
    </location>
</feature>
<dbReference type="Proteomes" id="UP000186922">
    <property type="component" value="Unassembled WGS sequence"/>
</dbReference>
<keyword evidence="3" id="KW-0472">Membrane</keyword>
<evidence type="ECO:0008006" key="6">
    <source>
        <dbReference type="Google" id="ProtNLM"/>
    </source>
</evidence>
<dbReference type="InterPro" id="IPR031424">
    <property type="entry name" value="QVR-like"/>
</dbReference>
<dbReference type="GO" id="GO:0030431">
    <property type="term" value="P:sleep"/>
    <property type="evidence" value="ECO:0007669"/>
    <property type="project" value="InterPro"/>
</dbReference>
<dbReference type="PANTHER" id="PTHR33562:SF2">
    <property type="entry name" value="PROTEIN QUIVER"/>
    <property type="match status" value="1"/>
</dbReference>
<accession>A0A1D1UK01</accession>
<dbReference type="InterPro" id="IPR050975">
    <property type="entry name" value="Sleep_regulator"/>
</dbReference>
<keyword evidence="3" id="KW-0812">Transmembrane</keyword>
<dbReference type="CDD" id="cd23592">
    <property type="entry name" value="TFP_LU_ECD_Crok"/>
    <property type="match status" value="1"/>
</dbReference>
<dbReference type="Pfam" id="PF17064">
    <property type="entry name" value="QVR"/>
    <property type="match status" value="1"/>
</dbReference>
<name>A0A1D1UK01_RAMVA</name>
<keyword evidence="2" id="KW-0325">Glycoprotein</keyword>
<organism evidence="4 5">
    <name type="scientific">Ramazzottius varieornatus</name>
    <name type="common">Water bear</name>
    <name type="synonym">Tardigrade</name>
    <dbReference type="NCBI Taxonomy" id="947166"/>
    <lineage>
        <taxon>Eukaryota</taxon>
        <taxon>Metazoa</taxon>
        <taxon>Ecdysozoa</taxon>
        <taxon>Tardigrada</taxon>
        <taxon>Eutardigrada</taxon>
        <taxon>Parachela</taxon>
        <taxon>Hypsibioidea</taxon>
        <taxon>Ramazzottiidae</taxon>
        <taxon>Ramazzottius</taxon>
    </lineage>
</organism>
<evidence type="ECO:0000256" key="1">
    <source>
        <dbReference type="ARBA" id="ARBA00022729"/>
    </source>
</evidence>
<evidence type="ECO:0000256" key="3">
    <source>
        <dbReference type="SAM" id="Phobius"/>
    </source>
</evidence>
<evidence type="ECO:0000313" key="5">
    <source>
        <dbReference type="Proteomes" id="UP000186922"/>
    </source>
</evidence>
<keyword evidence="5" id="KW-1185">Reference proteome</keyword>
<gene>
    <name evidence="4" type="primary">RvY_01479-1</name>
    <name evidence="4" type="synonym">RvY_01479.1</name>
    <name evidence="4" type="ORF">RvY_01479</name>
</gene>
<evidence type="ECO:0000313" key="4">
    <source>
        <dbReference type="EMBL" id="GAU88860.1"/>
    </source>
</evidence>
<keyword evidence="1" id="KW-0732">Signal</keyword>
<dbReference type="EMBL" id="BDGG01000001">
    <property type="protein sequence ID" value="GAU88860.1"/>
    <property type="molecule type" value="Genomic_DNA"/>
</dbReference>
<comment type="caution">
    <text evidence="4">The sequence shown here is derived from an EMBL/GenBank/DDBJ whole genome shotgun (WGS) entry which is preliminary data.</text>
</comment>
<dbReference type="OrthoDB" id="6110560at2759"/>
<keyword evidence="3" id="KW-1133">Transmembrane helix</keyword>
<dbReference type="STRING" id="947166.A0A1D1UK01"/>
<reference evidence="4 5" key="1">
    <citation type="journal article" date="2016" name="Nat. Commun.">
        <title>Extremotolerant tardigrade genome and improved radiotolerance of human cultured cells by tardigrade-unique protein.</title>
        <authorList>
            <person name="Hashimoto T."/>
            <person name="Horikawa D.D."/>
            <person name="Saito Y."/>
            <person name="Kuwahara H."/>
            <person name="Kozuka-Hata H."/>
            <person name="Shin-I T."/>
            <person name="Minakuchi Y."/>
            <person name="Ohishi K."/>
            <person name="Motoyama A."/>
            <person name="Aizu T."/>
            <person name="Enomoto A."/>
            <person name="Kondo K."/>
            <person name="Tanaka S."/>
            <person name="Hara Y."/>
            <person name="Koshikawa S."/>
            <person name="Sagara H."/>
            <person name="Miura T."/>
            <person name="Yokobori S."/>
            <person name="Miyagawa K."/>
            <person name="Suzuki Y."/>
            <person name="Kubo T."/>
            <person name="Oyama M."/>
            <person name="Kohara Y."/>
            <person name="Fujiyama A."/>
            <person name="Arakawa K."/>
            <person name="Katayama T."/>
            <person name="Toyoda A."/>
            <person name="Kunieda T."/>
        </authorList>
    </citation>
    <scope>NUCLEOTIDE SEQUENCE [LARGE SCALE GENOMIC DNA]</scope>
    <source>
        <strain evidence="4 5">YOKOZUNA-1</strain>
    </source>
</reference>
<dbReference type="GO" id="GO:0032222">
    <property type="term" value="P:regulation of synaptic transmission, cholinergic"/>
    <property type="evidence" value="ECO:0007669"/>
    <property type="project" value="InterPro"/>
</dbReference>
<proteinExistence type="predicted"/>
<evidence type="ECO:0000256" key="2">
    <source>
        <dbReference type="ARBA" id="ARBA00023180"/>
    </source>
</evidence>
<protein>
    <recommendedName>
        <fullName evidence="6">Protein sleepless</fullName>
    </recommendedName>
</protein>
<dbReference type="PANTHER" id="PTHR33562">
    <property type="entry name" value="ATILLA, ISOFORM B-RELATED-RELATED"/>
    <property type="match status" value="1"/>
</dbReference>
<dbReference type="AlphaFoldDB" id="A0A1D1UK01"/>